<reference evidence="14 15" key="1">
    <citation type="journal article" date="2016" name="Nat. Commun.">
        <title>Thousands of microbial genomes shed light on interconnected biogeochemical processes in an aquifer system.</title>
        <authorList>
            <person name="Anantharaman K."/>
            <person name="Brown C.T."/>
            <person name="Hug L.A."/>
            <person name="Sharon I."/>
            <person name="Castelle C.J."/>
            <person name="Probst A.J."/>
            <person name="Thomas B.C."/>
            <person name="Singh A."/>
            <person name="Wilkins M.J."/>
            <person name="Karaoz U."/>
            <person name="Brodie E.L."/>
            <person name="Williams K.H."/>
            <person name="Hubbard S.S."/>
            <person name="Banfield J.F."/>
        </authorList>
    </citation>
    <scope>NUCLEOTIDE SEQUENCE [LARGE SCALE GENOMIC DNA]</scope>
</reference>
<dbReference type="PANTHER" id="PTHR43783">
    <property type="entry name" value="UDP-N-ACETYLGLUCOSAMINE 1-CARBOXYVINYLTRANSFERASE"/>
    <property type="match status" value="1"/>
</dbReference>
<dbReference type="InterPro" id="IPR005750">
    <property type="entry name" value="UDP_GlcNAc_COvinyl_MurA"/>
</dbReference>
<dbReference type="AlphaFoldDB" id="A0A1G2QG13"/>
<evidence type="ECO:0000256" key="1">
    <source>
        <dbReference type="ARBA" id="ARBA00004496"/>
    </source>
</evidence>
<dbReference type="NCBIfam" id="TIGR01072">
    <property type="entry name" value="murA"/>
    <property type="match status" value="1"/>
</dbReference>
<evidence type="ECO:0000313" key="14">
    <source>
        <dbReference type="EMBL" id="OHA59506.1"/>
    </source>
</evidence>
<dbReference type="STRING" id="1802439.A2589_01430"/>
<dbReference type="CDD" id="cd01555">
    <property type="entry name" value="UdpNAET"/>
    <property type="match status" value="1"/>
</dbReference>
<keyword evidence="8 12" id="KW-0131">Cell cycle</keyword>
<dbReference type="GO" id="GO:0071555">
    <property type="term" value="P:cell wall organization"/>
    <property type="evidence" value="ECO:0007669"/>
    <property type="project" value="UniProtKB-KW"/>
</dbReference>
<feature type="domain" description="Enolpyruvate transferase" evidence="13">
    <location>
        <begin position="14"/>
        <end position="418"/>
    </location>
</feature>
<feature type="binding site" evidence="12">
    <location>
        <begin position="28"/>
        <end position="29"/>
    </location>
    <ligand>
        <name>phosphoenolpyruvate</name>
        <dbReference type="ChEBI" id="CHEBI:58702"/>
    </ligand>
</feature>
<evidence type="ECO:0000256" key="2">
    <source>
        <dbReference type="ARBA" id="ARBA00004752"/>
    </source>
</evidence>
<evidence type="ECO:0000256" key="5">
    <source>
        <dbReference type="ARBA" id="ARBA00022679"/>
    </source>
</evidence>
<dbReference type="EC" id="2.5.1.7" evidence="12"/>
<feature type="modified residue" description="2-(S-cysteinyl)pyruvic acid O-phosphothioketal" evidence="12">
    <location>
        <position position="123"/>
    </location>
</feature>
<feature type="binding site" evidence="12">
    <location>
        <position position="316"/>
    </location>
    <ligand>
        <name>UDP-N-acetyl-alpha-D-glucosamine</name>
        <dbReference type="ChEBI" id="CHEBI:57705"/>
    </ligand>
</feature>
<keyword evidence="4 12" id="KW-0132">Cell division</keyword>
<name>A0A1G2QG13_9BACT</name>
<comment type="similarity">
    <text evidence="10 12">Belongs to the EPSP synthase family. MurA subfamily.</text>
</comment>
<accession>A0A1G2QG13</accession>
<evidence type="ECO:0000256" key="3">
    <source>
        <dbReference type="ARBA" id="ARBA00022490"/>
    </source>
</evidence>
<evidence type="ECO:0000256" key="7">
    <source>
        <dbReference type="ARBA" id="ARBA00022984"/>
    </source>
</evidence>
<proteinExistence type="inferred from homology"/>
<evidence type="ECO:0000256" key="4">
    <source>
        <dbReference type="ARBA" id="ARBA00022618"/>
    </source>
</evidence>
<dbReference type="GO" id="GO:0008760">
    <property type="term" value="F:UDP-N-acetylglucosamine 1-carboxyvinyltransferase activity"/>
    <property type="evidence" value="ECO:0007669"/>
    <property type="project" value="UniProtKB-UniRule"/>
</dbReference>
<dbReference type="Gene3D" id="3.65.10.10">
    <property type="entry name" value="Enolpyruvate transferase domain"/>
    <property type="match status" value="2"/>
</dbReference>
<keyword evidence="12" id="KW-0670">Pyruvate</keyword>
<dbReference type="GO" id="GO:0008360">
    <property type="term" value="P:regulation of cell shape"/>
    <property type="evidence" value="ECO:0007669"/>
    <property type="project" value="UniProtKB-KW"/>
</dbReference>
<evidence type="ECO:0000313" key="15">
    <source>
        <dbReference type="Proteomes" id="UP000177838"/>
    </source>
</evidence>
<dbReference type="GO" id="GO:0019277">
    <property type="term" value="P:UDP-N-acetylgalactosamine biosynthetic process"/>
    <property type="evidence" value="ECO:0007669"/>
    <property type="project" value="InterPro"/>
</dbReference>
<evidence type="ECO:0000259" key="13">
    <source>
        <dbReference type="Pfam" id="PF00275"/>
    </source>
</evidence>
<keyword evidence="5 12" id="KW-0808">Transferase</keyword>
<sequence length="429" mass="46437">MFEEEKFVIKGLEGKRCLSGELKTPGAKNAVLKVLAAALLFKDEVNLANVPDIEDVSRMLELLEDLGVVVEKNSPGTYRLITTDINSSDISVEISKRLRASIVLTGPLLGRLGRAAFPHPGGCVIGKRPIDFTLEGFISLGASLTEETECYVITAPVDGLQGTEIFFKTQSVTSTENFMMAAVLARGKTILKNSALEPEVVSLGEFLNDCGARIEGLGTSTITIYGGELLSGQGKVYVTIPDRIAAGSFIVLAALTAEDVLVTDCRPDHLDALIYILRSMGVQLEVTDSSVRIRGRQPTFKAVDIKTHEYPGFPTDLQAPLAVLLTQSEGSSFIFETIFENRLQYLDSISRMGAEVKVIDAHRALLTGPSKLEGKEVASPDLRAGLAYVIAAIIASGESVVHNVYYIDRGYERLEESLQAIGVDIKRVQ</sequence>
<feature type="binding site" evidence="12">
    <location>
        <position position="338"/>
    </location>
    <ligand>
        <name>UDP-N-acetyl-alpha-D-glucosamine</name>
        <dbReference type="ChEBI" id="CHEBI:57705"/>
    </ligand>
</feature>
<comment type="pathway">
    <text evidence="2 12">Cell wall biogenesis; peptidoglycan biosynthesis.</text>
</comment>
<comment type="caution">
    <text evidence="12">Lacks conserved residue(s) required for the propagation of feature annotation.</text>
</comment>
<gene>
    <name evidence="12" type="primary">murA</name>
    <name evidence="14" type="ORF">A2589_01430</name>
</gene>
<dbReference type="Proteomes" id="UP000177838">
    <property type="component" value="Unassembled WGS sequence"/>
</dbReference>
<dbReference type="Pfam" id="PF00275">
    <property type="entry name" value="EPSP_synthase"/>
    <property type="match status" value="1"/>
</dbReference>
<feature type="binding site" evidence="12">
    <location>
        <position position="99"/>
    </location>
    <ligand>
        <name>UDP-N-acetyl-alpha-D-glucosamine</name>
        <dbReference type="ChEBI" id="CHEBI:57705"/>
    </ligand>
</feature>
<evidence type="ECO:0000256" key="10">
    <source>
        <dbReference type="ARBA" id="ARBA00038367"/>
    </source>
</evidence>
<dbReference type="InterPro" id="IPR050068">
    <property type="entry name" value="MurA_subfamily"/>
</dbReference>
<dbReference type="PANTHER" id="PTHR43783:SF1">
    <property type="entry name" value="UDP-N-ACETYLGLUCOSAMINE 1-CARBOXYVINYLTRANSFERASE"/>
    <property type="match status" value="1"/>
</dbReference>
<comment type="function">
    <text evidence="12">Cell wall formation. Adds enolpyruvyl to UDP-N-acetylglucosamine.</text>
</comment>
<comment type="caution">
    <text evidence="14">The sequence shown here is derived from an EMBL/GenBank/DDBJ whole genome shotgun (WGS) entry which is preliminary data.</text>
</comment>
<evidence type="ECO:0000256" key="6">
    <source>
        <dbReference type="ARBA" id="ARBA00022960"/>
    </source>
</evidence>
<dbReference type="SUPFAM" id="SSF55205">
    <property type="entry name" value="EPT/RTPC-like"/>
    <property type="match status" value="1"/>
</dbReference>
<dbReference type="GO" id="GO:0009252">
    <property type="term" value="P:peptidoglycan biosynthetic process"/>
    <property type="evidence" value="ECO:0007669"/>
    <property type="project" value="UniProtKB-UniRule"/>
</dbReference>
<organism evidence="14 15">
    <name type="scientific">Candidatus Vogelbacteria bacterium RIFOXYD1_FULL_46_19</name>
    <dbReference type="NCBI Taxonomy" id="1802439"/>
    <lineage>
        <taxon>Bacteria</taxon>
        <taxon>Candidatus Vogeliibacteriota</taxon>
    </lineage>
</organism>
<evidence type="ECO:0000256" key="12">
    <source>
        <dbReference type="HAMAP-Rule" id="MF_00111"/>
    </source>
</evidence>
<comment type="subcellular location">
    <subcellularLocation>
        <location evidence="1 12">Cytoplasm</location>
    </subcellularLocation>
</comment>
<keyword evidence="9 12" id="KW-0961">Cell wall biogenesis/degradation</keyword>
<dbReference type="GO" id="GO:0005737">
    <property type="term" value="C:cytoplasm"/>
    <property type="evidence" value="ECO:0007669"/>
    <property type="project" value="UniProtKB-SubCell"/>
</dbReference>
<comment type="catalytic activity">
    <reaction evidence="11 12">
        <text>phosphoenolpyruvate + UDP-N-acetyl-alpha-D-glucosamine = UDP-N-acetyl-3-O-(1-carboxyvinyl)-alpha-D-glucosamine + phosphate</text>
        <dbReference type="Rhea" id="RHEA:18681"/>
        <dbReference type="ChEBI" id="CHEBI:43474"/>
        <dbReference type="ChEBI" id="CHEBI:57705"/>
        <dbReference type="ChEBI" id="CHEBI:58702"/>
        <dbReference type="ChEBI" id="CHEBI:68483"/>
        <dbReference type="EC" id="2.5.1.7"/>
    </reaction>
</comment>
<dbReference type="NCBIfam" id="NF006873">
    <property type="entry name" value="PRK09369.1"/>
    <property type="match status" value="1"/>
</dbReference>
<dbReference type="EMBL" id="MHTK01000006">
    <property type="protein sequence ID" value="OHA59506.1"/>
    <property type="molecule type" value="Genomic_DNA"/>
</dbReference>
<dbReference type="HAMAP" id="MF_00111">
    <property type="entry name" value="MurA"/>
    <property type="match status" value="1"/>
</dbReference>
<dbReference type="GO" id="GO:0051301">
    <property type="term" value="P:cell division"/>
    <property type="evidence" value="ECO:0007669"/>
    <property type="project" value="UniProtKB-KW"/>
</dbReference>
<evidence type="ECO:0000256" key="9">
    <source>
        <dbReference type="ARBA" id="ARBA00023316"/>
    </source>
</evidence>
<dbReference type="InterPro" id="IPR013792">
    <property type="entry name" value="RNA3'P_cycl/enolpyr_Trfase_a/b"/>
</dbReference>
<dbReference type="InterPro" id="IPR001986">
    <property type="entry name" value="Enolpyruvate_Tfrase_dom"/>
</dbReference>
<keyword evidence="6 12" id="KW-0133">Cell shape</keyword>
<evidence type="ECO:0000256" key="8">
    <source>
        <dbReference type="ARBA" id="ARBA00023306"/>
    </source>
</evidence>
<keyword evidence="7 12" id="KW-0573">Peptidoglycan synthesis</keyword>
<protein>
    <recommendedName>
        <fullName evidence="12">UDP-N-acetylglucosamine 1-carboxyvinyltransferase</fullName>
        <ecNumber evidence="12">2.5.1.7</ecNumber>
    </recommendedName>
    <alternativeName>
        <fullName evidence="12">Enoylpyruvate transferase</fullName>
    </alternativeName>
    <alternativeName>
        <fullName evidence="12">UDP-N-acetylglucosamine enolpyruvyl transferase</fullName>
        <shortName evidence="12">EPT</shortName>
    </alternativeName>
</protein>
<keyword evidence="3 12" id="KW-0963">Cytoplasm</keyword>
<dbReference type="InterPro" id="IPR036968">
    <property type="entry name" value="Enolpyruvate_Tfrase_sf"/>
</dbReference>
<evidence type="ECO:0000256" key="11">
    <source>
        <dbReference type="ARBA" id="ARBA00047527"/>
    </source>
</evidence>
<feature type="active site" description="Proton donor" evidence="12">
    <location>
        <position position="123"/>
    </location>
</feature>
<dbReference type="UniPathway" id="UPA00219"/>